<proteinExistence type="predicted"/>
<reference evidence="1" key="1">
    <citation type="submission" date="2019-03" db="EMBL/GenBank/DDBJ databases">
        <authorList>
            <person name="Mank J."/>
            <person name="Almeida P."/>
        </authorList>
    </citation>
    <scope>NUCLEOTIDE SEQUENCE</scope>
    <source>
        <strain evidence="1">78183</strain>
    </source>
</reference>
<dbReference type="EMBL" id="CAADRP010002040">
    <property type="protein sequence ID" value="VFU59942.1"/>
    <property type="molecule type" value="Genomic_DNA"/>
</dbReference>
<dbReference type="PANTHER" id="PTHR47149:SF1">
    <property type="entry name" value="F-BOX PROTEIN RMF"/>
    <property type="match status" value="1"/>
</dbReference>
<sequence length="142" mass="15797">MGSLWRRLRRLADGFTPSSCMTLHGSLFASVIFKPQPHVKWHSSRSSSMVRYPKAVESRGASSNIREGIWIAGTQYLKKKCVSGTTQTLEARHIKLFLCEGFWNGSRNYELIGSYTINKLVGAASGGIFDLIHIKNHAKAGK</sequence>
<organism evidence="1">
    <name type="scientific">Salix viminalis</name>
    <name type="common">Common osier</name>
    <name type="synonym">Basket willow</name>
    <dbReference type="NCBI Taxonomy" id="40686"/>
    <lineage>
        <taxon>Eukaryota</taxon>
        <taxon>Viridiplantae</taxon>
        <taxon>Streptophyta</taxon>
        <taxon>Embryophyta</taxon>
        <taxon>Tracheophyta</taxon>
        <taxon>Spermatophyta</taxon>
        <taxon>Magnoliopsida</taxon>
        <taxon>eudicotyledons</taxon>
        <taxon>Gunneridae</taxon>
        <taxon>Pentapetalae</taxon>
        <taxon>rosids</taxon>
        <taxon>fabids</taxon>
        <taxon>Malpighiales</taxon>
        <taxon>Salicaceae</taxon>
        <taxon>Saliceae</taxon>
        <taxon>Salix</taxon>
    </lineage>
</organism>
<dbReference type="PANTHER" id="PTHR47149">
    <property type="entry name" value="F-BOX PROTEIN RMF"/>
    <property type="match status" value="1"/>
</dbReference>
<protein>
    <submittedName>
        <fullName evidence="1">Uncharacterized protein</fullName>
    </submittedName>
</protein>
<evidence type="ECO:0000313" key="1">
    <source>
        <dbReference type="EMBL" id="VFU59942.1"/>
    </source>
</evidence>
<dbReference type="GO" id="GO:0005634">
    <property type="term" value="C:nucleus"/>
    <property type="evidence" value="ECO:0007669"/>
    <property type="project" value="TreeGrafter"/>
</dbReference>
<gene>
    <name evidence="1" type="ORF">SVIM_LOCUS442715</name>
</gene>
<name>A0A6N2NF94_SALVM</name>
<dbReference type="GO" id="GO:0061458">
    <property type="term" value="P:reproductive system development"/>
    <property type="evidence" value="ECO:0007669"/>
    <property type="project" value="TreeGrafter"/>
</dbReference>
<dbReference type="AlphaFoldDB" id="A0A6N2NF94"/>
<accession>A0A6N2NF94</accession>